<dbReference type="Pfam" id="PF01699">
    <property type="entry name" value="Na_Ca_ex"/>
    <property type="match status" value="2"/>
</dbReference>
<dbReference type="GO" id="GO:0006874">
    <property type="term" value="P:intracellular calcium ion homeostasis"/>
    <property type="evidence" value="ECO:0007669"/>
    <property type="project" value="TreeGrafter"/>
</dbReference>
<dbReference type="GO" id="GO:0005886">
    <property type="term" value="C:plasma membrane"/>
    <property type="evidence" value="ECO:0007669"/>
    <property type="project" value="TreeGrafter"/>
</dbReference>
<dbReference type="GO" id="GO:0015293">
    <property type="term" value="F:symporter activity"/>
    <property type="evidence" value="ECO:0007669"/>
    <property type="project" value="UniProtKB-KW"/>
</dbReference>
<dbReference type="EMBL" id="LDAU01000105">
    <property type="protein sequence ID" value="KRX05615.1"/>
    <property type="molecule type" value="Genomic_DNA"/>
</dbReference>
<evidence type="ECO:0000256" key="7">
    <source>
        <dbReference type="ARBA" id="ARBA00022692"/>
    </source>
</evidence>
<evidence type="ECO:0000256" key="14">
    <source>
        <dbReference type="ARBA" id="ARBA00023065"/>
    </source>
</evidence>
<dbReference type="NCBIfam" id="TIGR00367">
    <property type="entry name" value="calcium/sodium antiporter"/>
    <property type="match status" value="1"/>
</dbReference>
<feature type="transmembrane region" description="Helical" evidence="17">
    <location>
        <begin position="334"/>
        <end position="352"/>
    </location>
</feature>
<evidence type="ECO:0000256" key="16">
    <source>
        <dbReference type="ARBA" id="ARBA00023201"/>
    </source>
</evidence>
<dbReference type="Proteomes" id="UP000054937">
    <property type="component" value="Unassembled WGS sequence"/>
</dbReference>
<keyword evidence="13" id="KW-0915">Sodium</keyword>
<dbReference type="InParanoid" id="A0A0V0QTJ7"/>
<dbReference type="OrthoDB" id="2127281at2759"/>
<evidence type="ECO:0000256" key="3">
    <source>
        <dbReference type="ARBA" id="ARBA00022448"/>
    </source>
</evidence>
<feature type="transmembrane region" description="Helical" evidence="17">
    <location>
        <begin position="265"/>
        <end position="288"/>
    </location>
</feature>
<evidence type="ECO:0000256" key="11">
    <source>
        <dbReference type="ARBA" id="ARBA00022958"/>
    </source>
</evidence>
<evidence type="ECO:0000256" key="2">
    <source>
        <dbReference type="ARBA" id="ARBA00005364"/>
    </source>
</evidence>
<sequence>MILGLAVICDDFFVPALDKIGIQMNLSPDVVGATLMAIGGDAPEFFTGLIGTFKQSDVGSGTIVGSLTFNLFFVMGACVLLTNQTLKLTWYPFARDSIFYILSLVILVFSAGVWSPNQIEWWESLAMLALYGLYLVYMMNNAKFEKQFTGTNASEQQFLINQQLNELERQKPSLLQQKYSQQGGQRPSVRSVARSIQEEEEQSTAGYIFALLAWPLIMCFKLTIPSPSEKTWLSFTISILEIGLMSYIMVYAAEIAGNSLGIPEIVMGITILAAGTSVTDLLTSIIVYRKGFGDMAMSSAFGSNIFDIIVCLPFPWLIYSVFTGKSVQIQAGNLNESLIIILAMQFLLMIVFRWTNQVFDKKMGYFMLFLYFFYLAHYLITTDWKC</sequence>
<keyword evidence="9" id="KW-0106">Calcium</keyword>
<keyword evidence="12 17" id="KW-1133">Transmembrane helix</keyword>
<evidence type="ECO:0000256" key="5">
    <source>
        <dbReference type="ARBA" id="ARBA00022538"/>
    </source>
</evidence>
<feature type="transmembrane region" description="Helical" evidence="17">
    <location>
        <begin position="63"/>
        <end position="86"/>
    </location>
</feature>
<name>A0A0V0QTJ7_PSEPJ</name>
<keyword evidence="16" id="KW-0739">Sodium transport</keyword>
<feature type="transmembrane region" description="Helical" evidence="17">
    <location>
        <begin position="364"/>
        <end position="380"/>
    </location>
</feature>
<keyword evidence="10" id="KW-0769">Symport</keyword>
<comment type="subcellular location">
    <subcellularLocation>
        <location evidence="1">Membrane</location>
        <topology evidence="1">Multi-pass membrane protein</topology>
    </subcellularLocation>
</comment>
<dbReference type="GO" id="GO:0008273">
    <property type="term" value="F:calcium, potassium:sodium antiporter activity"/>
    <property type="evidence" value="ECO:0007669"/>
    <property type="project" value="TreeGrafter"/>
</dbReference>
<dbReference type="AlphaFoldDB" id="A0A0V0QTJ7"/>
<accession>A0A0V0QTJ7</accession>
<comment type="similarity">
    <text evidence="2">Belongs to the Ca(2+):cation antiporter (CaCA) (TC 2.A.19) family. SLC24A subfamily.</text>
</comment>
<evidence type="ECO:0000256" key="10">
    <source>
        <dbReference type="ARBA" id="ARBA00022847"/>
    </source>
</evidence>
<keyword evidence="7 17" id="KW-0812">Transmembrane</keyword>
<reference evidence="19 20" key="1">
    <citation type="journal article" date="2015" name="Sci. Rep.">
        <title>Genome of the facultative scuticociliatosis pathogen Pseudocohnilembus persalinus provides insight into its virulence through horizontal gene transfer.</title>
        <authorList>
            <person name="Xiong J."/>
            <person name="Wang G."/>
            <person name="Cheng J."/>
            <person name="Tian M."/>
            <person name="Pan X."/>
            <person name="Warren A."/>
            <person name="Jiang C."/>
            <person name="Yuan D."/>
            <person name="Miao W."/>
        </authorList>
    </citation>
    <scope>NUCLEOTIDE SEQUENCE [LARGE SCALE GENOMIC DNA]</scope>
    <source>
        <strain evidence="19">36N120E</strain>
    </source>
</reference>
<evidence type="ECO:0000256" key="13">
    <source>
        <dbReference type="ARBA" id="ARBA00023053"/>
    </source>
</evidence>
<evidence type="ECO:0000256" key="8">
    <source>
        <dbReference type="ARBA" id="ARBA00022729"/>
    </source>
</evidence>
<keyword evidence="5" id="KW-0633">Potassium transport</keyword>
<evidence type="ECO:0000256" key="15">
    <source>
        <dbReference type="ARBA" id="ARBA00023136"/>
    </source>
</evidence>
<feature type="transmembrane region" description="Helical" evidence="17">
    <location>
        <begin position="232"/>
        <end position="253"/>
    </location>
</feature>
<evidence type="ECO:0000256" key="4">
    <source>
        <dbReference type="ARBA" id="ARBA00022449"/>
    </source>
</evidence>
<feature type="transmembrane region" description="Helical" evidence="17">
    <location>
        <begin position="300"/>
        <end position="322"/>
    </location>
</feature>
<dbReference type="InterPro" id="IPR004837">
    <property type="entry name" value="NaCa_Exmemb"/>
</dbReference>
<proteinExistence type="inferred from homology"/>
<evidence type="ECO:0000313" key="19">
    <source>
        <dbReference type="EMBL" id="KRX05615.1"/>
    </source>
</evidence>
<keyword evidence="11" id="KW-0630">Potassium</keyword>
<dbReference type="GO" id="GO:0005262">
    <property type="term" value="F:calcium channel activity"/>
    <property type="evidence" value="ECO:0007669"/>
    <property type="project" value="TreeGrafter"/>
</dbReference>
<dbReference type="InterPro" id="IPR004481">
    <property type="entry name" value="K/Na/Ca-exchanger"/>
</dbReference>
<keyword evidence="8" id="KW-0732">Signal</keyword>
<keyword evidence="20" id="KW-1185">Reference proteome</keyword>
<evidence type="ECO:0000256" key="6">
    <source>
        <dbReference type="ARBA" id="ARBA00022568"/>
    </source>
</evidence>
<dbReference type="FunFam" id="1.20.1420.30:FF:000009">
    <property type="entry name" value="sodium/potassium/calcium exchanger 5 isoform X2"/>
    <property type="match status" value="1"/>
</dbReference>
<gene>
    <name evidence="19" type="ORF">PPERSA_09755</name>
</gene>
<keyword evidence="6" id="KW-0109">Calcium transport</keyword>
<evidence type="ECO:0000256" key="1">
    <source>
        <dbReference type="ARBA" id="ARBA00004141"/>
    </source>
</evidence>
<feature type="transmembrane region" description="Helical" evidence="17">
    <location>
        <begin position="121"/>
        <end position="139"/>
    </location>
</feature>
<keyword evidence="3" id="KW-0813">Transport</keyword>
<comment type="caution">
    <text evidence="19">The sequence shown here is derived from an EMBL/GenBank/DDBJ whole genome shotgun (WGS) entry which is preliminary data.</text>
</comment>
<evidence type="ECO:0000256" key="9">
    <source>
        <dbReference type="ARBA" id="ARBA00022837"/>
    </source>
</evidence>
<keyword evidence="14" id="KW-0406">Ion transport</keyword>
<dbReference type="OMA" id="NKFQLDW"/>
<keyword evidence="15 17" id="KW-0472">Membrane</keyword>
<dbReference type="Gene3D" id="1.20.1420.30">
    <property type="entry name" value="NCX, central ion-binding region"/>
    <property type="match status" value="2"/>
</dbReference>
<dbReference type="PANTHER" id="PTHR10846:SF73">
    <property type="entry name" value="SODIUM_CALCIUM EXCHANGER MEMBRANE REGION DOMAIN-CONTAINING PROTEIN"/>
    <property type="match status" value="1"/>
</dbReference>
<evidence type="ECO:0000313" key="20">
    <source>
        <dbReference type="Proteomes" id="UP000054937"/>
    </source>
</evidence>
<keyword evidence="4" id="KW-0050">Antiport</keyword>
<organism evidence="19 20">
    <name type="scientific">Pseudocohnilembus persalinus</name>
    <name type="common">Ciliate</name>
    <dbReference type="NCBI Taxonomy" id="266149"/>
    <lineage>
        <taxon>Eukaryota</taxon>
        <taxon>Sar</taxon>
        <taxon>Alveolata</taxon>
        <taxon>Ciliophora</taxon>
        <taxon>Intramacronucleata</taxon>
        <taxon>Oligohymenophorea</taxon>
        <taxon>Scuticociliatia</taxon>
        <taxon>Philasterida</taxon>
        <taxon>Pseudocohnilembidae</taxon>
        <taxon>Pseudocohnilembus</taxon>
    </lineage>
</organism>
<dbReference type="PANTHER" id="PTHR10846">
    <property type="entry name" value="SODIUM/POTASSIUM/CALCIUM EXCHANGER"/>
    <property type="match status" value="1"/>
</dbReference>
<evidence type="ECO:0000259" key="18">
    <source>
        <dbReference type="Pfam" id="PF01699"/>
    </source>
</evidence>
<evidence type="ECO:0000256" key="17">
    <source>
        <dbReference type="SAM" id="Phobius"/>
    </source>
</evidence>
<protein>
    <recommendedName>
        <fullName evidence="18">Sodium/calcium exchanger membrane region domain-containing protein</fullName>
    </recommendedName>
</protein>
<evidence type="ECO:0000256" key="12">
    <source>
        <dbReference type="ARBA" id="ARBA00022989"/>
    </source>
</evidence>
<feature type="transmembrane region" description="Helical" evidence="17">
    <location>
        <begin position="98"/>
        <end position="115"/>
    </location>
</feature>
<dbReference type="InterPro" id="IPR044880">
    <property type="entry name" value="NCX_ion-bd_dom_sf"/>
</dbReference>
<feature type="domain" description="Sodium/calcium exchanger membrane region" evidence="18">
    <location>
        <begin position="2"/>
        <end position="139"/>
    </location>
</feature>
<feature type="domain" description="Sodium/calcium exchanger membrane region" evidence="18">
    <location>
        <begin position="231"/>
        <end position="377"/>
    </location>
</feature>